<evidence type="ECO:0000313" key="2">
    <source>
        <dbReference type="EMBL" id="ADG19391.1"/>
    </source>
</evidence>
<dbReference type="PANTHER" id="PTHR37951">
    <property type="entry name" value="CYTOPLASMIC PROTEIN-RELATED"/>
    <property type="match status" value="1"/>
</dbReference>
<dbReference type="AlphaFoldDB" id="D5WG15"/>
<dbReference type="InterPro" id="IPR017740">
    <property type="entry name" value="TssA-like"/>
</dbReference>
<dbReference type="KEGG" id="bge:BC1002_5463"/>
<organism evidence="2 3">
    <name type="scientific">Paraburkholderia atlantica</name>
    <dbReference type="NCBI Taxonomy" id="2654982"/>
    <lineage>
        <taxon>Bacteria</taxon>
        <taxon>Pseudomonadati</taxon>
        <taxon>Pseudomonadota</taxon>
        <taxon>Betaproteobacteria</taxon>
        <taxon>Burkholderiales</taxon>
        <taxon>Burkholderiaceae</taxon>
        <taxon>Paraburkholderia</taxon>
    </lineage>
</organism>
<dbReference type="InterPro" id="IPR010657">
    <property type="entry name" value="ImpA_N"/>
</dbReference>
<accession>D5WG15</accession>
<dbReference type="RefSeq" id="WP_013093182.1">
    <property type="nucleotide sequence ID" value="NC_014118.1"/>
</dbReference>
<dbReference type="GeneID" id="301096639"/>
<reference evidence="3" key="1">
    <citation type="submission" date="2010-04" db="EMBL/GenBank/DDBJ databases">
        <title>Complete sequence of chromosome 2 of Burkholderia sp. CCGE1002.</title>
        <authorList>
            <consortium name="US DOE Joint Genome Institute"/>
            <person name="Lucas S."/>
            <person name="Copeland A."/>
            <person name="Lapidus A."/>
            <person name="Cheng J.-F."/>
            <person name="Bruce D."/>
            <person name="Goodwin L."/>
            <person name="Pitluck S."/>
            <person name="Chertkov O."/>
            <person name="Detter J.C."/>
            <person name="Han C."/>
            <person name="Tapia R."/>
            <person name="Land M."/>
            <person name="Hauser L."/>
            <person name="Kyrpides N."/>
            <person name="Ovchinnikova G."/>
            <person name="Martinez-Romero E."/>
            <person name="Hernandez M.A.R."/>
            <person name="Tiedje J.M."/>
            <person name="Woyke T."/>
        </authorList>
    </citation>
    <scope>NUCLEOTIDE SEQUENCE [LARGE SCALE GENOMIC DNA]</scope>
    <source>
        <strain evidence="3">CCGE1002</strain>
    </source>
</reference>
<feature type="domain" description="ImpA N-terminal" evidence="1">
    <location>
        <begin position="23"/>
        <end position="145"/>
    </location>
</feature>
<dbReference type="eggNOG" id="COG3515">
    <property type="taxonomic scope" value="Bacteria"/>
</dbReference>
<dbReference type="Pfam" id="PF06812">
    <property type="entry name" value="ImpA_N"/>
    <property type="match status" value="1"/>
</dbReference>
<evidence type="ECO:0000259" key="1">
    <source>
        <dbReference type="Pfam" id="PF06812"/>
    </source>
</evidence>
<proteinExistence type="predicted"/>
<dbReference type="STRING" id="640511.BC1002_5463"/>
<dbReference type="PANTHER" id="PTHR37951:SF1">
    <property type="entry name" value="TYPE VI SECRETION SYSTEM COMPONENT TSSA1"/>
    <property type="match status" value="1"/>
</dbReference>
<gene>
    <name evidence="2" type="ordered locus">BC1002_5463</name>
</gene>
<protein>
    <submittedName>
        <fullName evidence="2">Type VI secretion-associated protein, ImpA family</fullName>
    </submittedName>
</protein>
<dbReference type="EMBL" id="CP002014">
    <property type="protein sequence ID" value="ADG19391.1"/>
    <property type="molecule type" value="Genomic_DNA"/>
</dbReference>
<name>D5WG15_PARAM</name>
<dbReference type="NCBIfam" id="TIGR03363">
    <property type="entry name" value="VI_chp_8"/>
    <property type="match status" value="1"/>
</dbReference>
<sequence length="380" mass="41712">MKQAFPMDVELGLHVDFDALLAPVPDSEDGAGVSLRYDPVYQQIREARHQDDASVPMGEWERPLVKADWKRVAALSSDALATRSKDFQLAAWLCEAWTNLHGVEGLMTGTRLLTALVERYWSSAWPMLEAGDADARVAPFVWLNDTLALVLTLHVPLLVIDEREPAQVNLDEWQRVVLDGGDAGAANLTRDLLDKHVKRGRNLPALVSLHRQLELARAAWGNFGHLLDELLLDDSPHLGRVDDVLMRLTRAVSSLCGSQALSAAPQTIAADDAGENSARASSAATHLASMENAMSHATLELPSPIAAIRSSPARVESRAQAYDLIELVASYLAEHEPHSPTPYLLRRAVSWGAMSLPELMREVLRTEGDTSRFFAMLGLE</sequence>
<dbReference type="Proteomes" id="UP000002190">
    <property type="component" value="Chromosome 2"/>
</dbReference>
<reference evidence="2 3" key="2">
    <citation type="journal article" date="2012" name="J. Bacteriol.">
        <title>Genome Sequences of Burkholderia sp. Strains CCGE1002 and H160, Isolated from Legume Nodules in Mexico and Brazil.</title>
        <authorList>
            <person name="Ormeno-Orrillo E."/>
            <person name="Rogel M.A."/>
            <person name="Chueire L.M."/>
            <person name="Tiedje J.M."/>
            <person name="Martinez-Romero E."/>
            <person name="Hungria M."/>
        </authorList>
    </citation>
    <scope>NUCLEOTIDE SEQUENCE [LARGE SCALE GENOMIC DNA]</scope>
    <source>
        <strain evidence="2 3">CCGE1002</strain>
    </source>
</reference>
<evidence type="ECO:0000313" key="3">
    <source>
        <dbReference type="Proteomes" id="UP000002190"/>
    </source>
</evidence>
<dbReference type="HOGENOM" id="CLU_060104_1_1_4"/>